<keyword evidence="10" id="KW-1185">Reference proteome</keyword>
<keyword evidence="2 6" id="KW-0349">Heme</keyword>
<evidence type="ECO:0000256" key="1">
    <source>
        <dbReference type="ARBA" id="ARBA00022448"/>
    </source>
</evidence>
<dbReference type="PROSITE" id="PS51007">
    <property type="entry name" value="CYTC"/>
    <property type="match status" value="1"/>
</dbReference>
<dbReference type="GO" id="GO:0009055">
    <property type="term" value="F:electron transfer activity"/>
    <property type="evidence" value="ECO:0007669"/>
    <property type="project" value="InterPro"/>
</dbReference>
<feature type="signal peptide" evidence="7">
    <location>
        <begin position="1"/>
        <end position="23"/>
    </location>
</feature>
<keyword evidence="1" id="KW-0813">Transport</keyword>
<dbReference type="Pfam" id="PF13442">
    <property type="entry name" value="Cytochrome_CBB3"/>
    <property type="match status" value="1"/>
</dbReference>
<keyword evidence="4" id="KW-0249">Electron transport</keyword>
<evidence type="ECO:0000313" key="9">
    <source>
        <dbReference type="EMBL" id="GLQ32525.1"/>
    </source>
</evidence>
<reference evidence="9" key="2">
    <citation type="submission" date="2023-01" db="EMBL/GenBank/DDBJ databases">
        <title>Draft genome sequence of Litoribrevibacter albus strain NBRC 110071.</title>
        <authorList>
            <person name="Sun Q."/>
            <person name="Mori K."/>
        </authorList>
    </citation>
    <scope>NUCLEOTIDE SEQUENCE</scope>
    <source>
        <strain evidence="9">NBRC 110071</strain>
    </source>
</reference>
<dbReference type="EMBL" id="BSNM01000016">
    <property type="protein sequence ID" value="GLQ32525.1"/>
    <property type="molecule type" value="Genomic_DNA"/>
</dbReference>
<dbReference type="InterPro" id="IPR002323">
    <property type="entry name" value="Cyt_CIE"/>
</dbReference>
<dbReference type="InterPro" id="IPR036909">
    <property type="entry name" value="Cyt_c-like_dom_sf"/>
</dbReference>
<evidence type="ECO:0000256" key="5">
    <source>
        <dbReference type="ARBA" id="ARBA00023004"/>
    </source>
</evidence>
<evidence type="ECO:0000256" key="6">
    <source>
        <dbReference type="PROSITE-ProRule" id="PRU00433"/>
    </source>
</evidence>
<organism evidence="9 10">
    <name type="scientific">Litoribrevibacter albus</name>
    <dbReference type="NCBI Taxonomy" id="1473156"/>
    <lineage>
        <taxon>Bacteria</taxon>
        <taxon>Pseudomonadati</taxon>
        <taxon>Pseudomonadota</taxon>
        <taxon>Gammaproteobacteria</taxon>
        <taxon>Oceanospirillales</taxon>
        <taxon>Oceanospirillaceae</taxon>
        <taxon>Litoribrevibacter</taxon>
    </lineage>
</organism>
<feature type="domain" description="Cytochrome c" evidence="8">
    <location>
        <begin position="60"/>
        <end position="138"/>
    </location>
</feature>
<dbReference type="Gene3D" id="1.10.760.10">
    <property type="entry name" value="Cytochrome c-like domain"/>
    <property type="match status" value="1"/>
</dbReference>
<evidence type="ECO:0000313" key="10">
    <source>
        <dbReference type="Proteomes" id="UP001161389"/>
    </source>
</evidence>
<dbReference type="PRINTS" id="PR00607">
    <property type="entry name" value="CYTCHROMECIE"/>
</dbReference>
<gene>
    <name evidence="9" type="ORF">GCM10007876_30040</name>
</gene>
<keyword evidence="7" id="KW-0732">Signal</keyword>
<reference evidence="9" key="1">
    <citation type="journal article" date="2014" name="Int. J. Syst. Evol. Microbiol.">
        <title>Complete genome sequence of Corynebacterium casei LMG S-19264T (=DSM 44701T), isolated from a smear-ripened cheese.</title>
        <authorList>
            <consortium name="US DOE Joint Genome Institute (JGI-PGF)"/>
            <person name="Walter F."/>
            <person name="Albersmeier A."/>
            <person name="Kalinowski J."/>
            <person name="Ruckert C."/>
        </authorList>
    </citation>
    <scope>NUCLEOTIDE SEQUENCE</scope>
    <source>
        <strain evidence="9">NBRC 110071</strain>
    </source>
</reference>
<dbReference type="Proteomes" id="UP001161389">
    <property type="component" value="Unassembled WGS sequence"/>
</dbReference>
<feature type="chain" id="PRO_5041282768" evidence="7">
    <location>
        <begin position="24"/>
        <end position="138"/>
    </location>
</feature>
<protein>
    <submittedName>
        <fullName evidence="9">Cytochrome c</fullName>
    </submittedName>
</protein>
<keyword evidence="5 6" id="KW-0408">Iron</keyword>
<evidence type="ECO:0000256" key="7">
    <source>
        <dbReference type="SAM" id="SignalP"/>
    </source>
</evidence>
<keyword evidence="3 6" id="KW-0479">Metal-binding</keyword>
<sequence length="138" mass="13907">MMKAIRSVVAVLAGVILSTLAMASSNSDEAIRERIQPVGSACIQGEECAAASGAATASASGPRSGEEVYNASCGACHGVGVLGAPKKGTSDWAPRLEKGLDTLLANAISGINSMPPKGTCGNCSDEELSAAIEFMSKF</sequence>
<dbReference type="RefSeq" id="WP_284382545.1">
    <property type="nucleotide sequence ID" value="NZ_BSNM01000016.1"/>
</dbReference>
<dbReference type="SUPFAM" id="SSF46626">
    <property type="entry name" value="Cytochrome c"/>
    <property type="match status" value="1"/>
</dbReference>
<comment type="caution">
    <text evidence="9">The sequence shown here is derived from an EMBL/GenBank/DDBJ whole genome shotgun (WGS) entry which is preliminary data.</text>
</comment>
<evidence type="ECO:0000256" key="2">
    <source>
        <dbReference type="ARBA" id="ARBA00022617"/>
    </source>
</evidence>
<dbReference type="GO" id="GO:0020037">
    <property type="term" value="F:heme binding"/>
    <property type="evidence" value="ECO:0007669"/>
    <property type="project" value="InterPro"/>
</dbReference>
<accession>A0AA37SCZ9</accession>
<dbReference type="GO" id="GO:0005506">
    <property type="term" value="F:iron ion binding"/>
    <property type="evidence" value="ECO:0007669"/>
    <property type="project" value="InterPro"/>
</dbReference>
<dbReference type="InterPro" id="IPR009056">
    <property type="entry name" value="Cyt_c-like_dom"/>
</dbReference>
<dbReference type="PANTHER" id="PTHR40942">
    <property type="match status" value="1"/>
</dbReference>
<dbReference type="PANTHER" id="PTHR40942:SF4">
    <property type="entry name" value="CYTOCHROME C5"/>
    <property type="match status" value="1"/>
</dbReference>
<evidence type="ECO:0000256" key="4">
    <source>
        <dbReference type="ARBA" id="ARBA00022982"/>
    </source>
</evidence>
<proteinExistence type="predicted"/>
<evidence type="ECO:0000256" key="3">
    <source>
        <dbReference type="ARBA" id="ARBA00022723"/>
    </source>
</evidence>
<dbReference type="AlphaFoldDB" id="A0AA37SCZ9"/>
<name>A0AA37SCZ9_9GAMM</name>
<evidence type="ECO:0000259" key="8">
    <source>
        <dbReference type="PROSITE" id="PS51007"/>
    </source>
</evidence>